<evidence type="ECO:0000313" key="3">
    <source>
        <dbReference type="Proteomes" id="UP000576792"/>
    </source>
</evidence>
<reference evidence="2 3" key="1">
    <citation type="submission" date="2020-03" db="EMBL/GenBank/DDBJ databases">
        <title>Sequencing the genomes of 1000 actinobacteria strains.</title>
        <authorList>
            <person name="Klenk H.-P."/>
        </authorList>
    </citation>
    <scope>NUCLEOTIDE SEQUENCE [LARGE SCALE GENOMIC DNA]</scope>
    <source>
        <strain evidence="2 3">DSM 18964</strain>
    </source>
</reference>
<protein>
    <recommendedName>
        <fullName evidence="4">Amino acid synthesis</fullName>
    </recommendedName>
</protein>
<dbReference type="InterPro" id="IPR035936">
    <property type="entry name" value="BB2672"/>
</dbReference>
<dbReference type="EMBL" id="JAATJN010000001">
    <property type="protein sequence ID" value="NJC55169.1"/>
    <property type="molecule type" value="Genomic_DNA"/>
</dbReference>
<evidence type="ECO:0000256" key="1">
    <source>
        <dbReference type="SAM" id="MobiDB-lite"/>
    </source>
</evidence>
<evidence type="ECO:0000313" key="2">
    <source>
        <dbReference type="EMBL" id="NJC55169.1"/>
    </source>
</evidence>
<proteinExistence type="predicted"/>
<dbReference type="RefSeq" id="WP_167949242.1">
    <property type="nucleotide sequence ID" value="NZ_BAAAPQ010000026.1"/>
</dbReference>
<accession>A0A846RN83</accession>
<dbReference type="Pfam" id="PF06684">
    <property type="entry name" value="AA_synth"/>
    <property type="match status" value="1"/>
</dbReference>
<dbReference type="SUPFAM" id="SSF160519">
    <property type="entry name" value="BB2672-like"/>
    <property type="match status" value="1"/>
</dbReference>
<dbReference type="Gene3D" id="3.30.1330.110">
    <property type="entry name" value="BB2672"/>
    <property type="match status" value="1"/>
</dbReference>
<dbReference type="AlphaFoldDB" id="A0A846RN83"/>
<feature type="compositionally biased region" description="Basic and acidic residues" evidence="1">
    <location>
        <begin position="187"/>
        <end position="196"/>
    </location>
</feature>
<keyword evidence="3" id="KW-1185">Reference proteome</keyword>
<gene>
    <name evidence="2" type="ORF">BKA07_000204</name>
</gene>
<sequence length="206" mass="21611">MSDLNAARNAGVRTIVYSEEELVTEAGAGVNGPIRKATATAAIANPWANRATGSELSAEVEAIAPILARELTDRLLGSLGGAAEIQAFGKAAVIGSSGELEHGAAFIHTPYFGNLVREFLEGSSIICFADERAEAGTSITVPLWHKTEAATRDYYQTMTARIADAPRPDEILVVAGASTGTRPLPRLGDRKTDRPVNSHQLAGVAS</sequence>
<evidence type="ECO:0008006" key="4">
    <source>
        <dbReference type="Google" id="ProtNLM"/>
    </source>
</evidence>
<name>A0A846RN83_9MICO</name>
<feature type="region of interest" description="Disordered" evidence="1">
    <location>
        <begin position="179"/>
        <end position="206"/>
    </location>
</feature>
<organism evidence="2 3">
    <name type="scientific">Brevibacterium marinum</name>
    <dbReference type="NCBI Taxonomy" id="418643"/>
    <lineage>
        <taxon>Bacteria</taxon>
        <taxon>Bacillati</taxon>
        <taxon>Actinomycetota</taxon>
        <taxon>Actinomycetes</taxon>
        <taxon>Micrococcales</taxon>
        <taxon>Brevibacteriaceae</taxon>
        <taxon>Brevibacterium</taxon>
    </lineage>
</organism>
<dbReference type="Proteomes" id="UP000576792">
    <property type="component" value="Unassembled WGS sequence"/>
</dbReference>
<comment type="caution">
    <text evidence="2">The sequence shown here is derived from an EMBL/GenBank/DDBJ whole genome shotgun (WGS) entry which is preliminary data.</text>
</comment>
<dbReference type="InterPro" id="IPR009569">
    <property type="entry name" value="AA_synth_put"/>
</dbReference>